<name>A0A8E2ER08_9PEZI</name>
<sequence length="583" mass="65991">MSPQQAYSPNSAATKHDSFSNLTVVSKYEAPIKETIYREFHCEYPKVHTHVTKIRDALPFPGKLGDVIAWTDAFVERIAFMAHEEEHKASEREKTIRQVTSDRDSFKSYLENQKRLTQAEKDAKKAVQDDLRIEKKKNLQQATTIKNLNDRISKNDKAFKAMVASFTEKLTQAGKHDDADHKAMEKLNEQLAEQSKELQMLQDQLDNKKGELTTKTEQLETLKTQLKKTTQDLENSEAVVKSQKETIAAANAARDIANGNVDRLQTLLEQAQKHAESVKKQLETTEASVELLNAENIKTEVQIANLKADLDKSKVAESITKQELEQAKENAKKALDKAKEDLDAANESKELYKEMSEAQEARIAAHVKEDEAHVKVDKAHAKLDKARADELNRLIQTQVAPLNAKLTASEDAFKKLQNEHNSLVHDTANKVAELEKKLETTNEDLAKARNQLESNANQAEAKRAELDGKLKNAEVTLASIESRLIEPAQHRKGERINILSVEYGGKEYTEDANRPVYDRLYKMARENSAEMMNNKFFSGDPWHLHCKSFSITYQVDGKGNLLHGYGKEDTKFRFKLEATPAKK</sequence>
<proteinExistence type="predicted"/>
<reference evidence="2 3" key="1">
    <citation type="journal article" date="2016" name="Nat. Commun.">
        <title>Ectomycorrhizal ecology is imprinted in the genome of the dominant symbiotic fungus Cenococcum geophilum.</title>
        <authorList>
            <consortium name="DOE Joint Genome Institute"/>
            <person name="Peter M."/>
            <person name="Kohler A."/>
            <person name="Ohm R.A."/>
            <person name="Kuo A."/>
            <person name="Krutzmann J."/>
            <person name="Morin E."/>
            <person name="Arend M."/>
            <person name="Barry K.W."/>
            <person name="Binder M."/>
            <person name="Choi C."/>
            <person name="Clum A."/>
            <person name="Copeland A."/>
            <person name="Grisel N."/>
            <person name="Haridas S."/>
            <person name="Kipfer T."/>
            <person name="LaButti K."/>
            <person name="Lindquist E."/>
            <person name="Lipzen A."/>
            <person name="Maire R."/>
            <person name="Meier B."/>
            <person name="Mihaltcheva S."/>
            <person name="Molinier V."/>
            <person name="Murat C."/>
            <person name="Poggeler S."/>
            <person name="Quandt C.A."/>
            <person name="Sperisen C."/>
            <person name="Tritt A."/>
            <person name="Tisserant E."/>
            <person name="Crous P.W."/>
            <person name="Henrissat B."/>
            <person name="Nehls U."/>
            <person name="Egli S."/>
            <person name="Spatafora J.W."/>
            <person name="Grigoriev I.V."/>
            <person name="Martin F.M."/>
        </authorList>
    </citation>
    <scope>NUCLEOTIDE SEQUENCE [LARGE SCALE GENOMIC DNA]</scope>
    <source>
        <strain evidence="2 3">CBS 207.34</strain>
    </source>
</reference>
<evidence type="ECO:0000313" key="3">
    <source>
        <dbReference type="Proteomes" id="UP000250140"/>
    </source>
</evidence>
<feature type="coiled-coil region" evidence="1">
    <location>
        <begin position="181"/>
        <end position="362"/>
    </location>
</feature>
<keyword evidence="1" id="KW-0175">Coiled coil</keyword>
<organism evidence="2 3">
    <name type="scientific">Glonium stellatum</name>
    <dbReference type="NCBI Taxonomy" id="574774"/>
    <lineage>
        <taxon>Eukaryota</taxon>
        <taxon>Fungi</taxon>
        <taxon>Dikarya</taxon>
        <taxon>Ascomycota</taxon>
        <taxon>Pezizomycotina</taxon>
        <taxon>Dothideomycetes</taxon>
        <taxon>Pleosporomycetidae</taxon>
        <taxon>Gloniales</taxon>
        <taxon>Gloniaceae</taxon>
        <taxon>Glonium</taxon>
    </lineage>
</organism>
<dbReference type="Proteomes" id="UP000250140">
    <property type="component" value="Unassembled WGS sequence"/>
</dbReference>
<dbReference type="EMBL" id="KV750771">
    <property type="protein sequence ID" value="OCL03301.1"/>
    <property type="molecule type" value="Genomic_DNA"/>
</dbReference>
<dbReference type="AlphaFoldDB" id="A0A8E2ER08"/>
<protein>
    <submittedName>
        <fullName evidence="2">Uncharacterized protein</fullName>
    </submittedName>
</protein>
<evidence type="ECO:0000256" key="1">
    <source>
        <dbReference type="SAM" id="Coils"/>
    </source>
</evidence>
<feature type="coiled-coil region" evidence="1">
    <location>
        <begin position="424"/>
        <end position="483"/>
    </location>
</feature>
<keyword evidence="3" id="KW-1185">Reference proteome</keyword>
<gene>
    <name evidence="2" type="ORF">AOQ84DRAFT_154216</name>
</gene>
<accession>A0A8E2ER08</accession>
<evidence type="ECO:0000313" key="2">
    <source>
        <dbReference type="EMBL" id="OCL03301.1"/>
    </source>
</evidence>
<dbReference type="OrthoDB" id="4350898at2759"/>